<evidence type="ECO:0000313" key="2">
    <source>
        <dbReference type="Proteomes" id="UP001358586"/>
    </source>
</evidence>
<reference evidence="1 2" key="1">
    <citation type="submission" date="2023-03" db="EMBL/GenBank/DDBJ databases">
        <title>WGS of Gossypium arboreum.</title>
        <authorList>
            <person name="Yu D."/>
        </authorList>
    </citation>
    <scope>NUCLEOTIDE SEQUENCE [LARGE SCALE GENOMIC DNA]</scope>
    <source>
        <tissue evidence="1">Leaf</tissue>
    </source>
</reference>
<name>A0ABR0R7S7_GOSAR</name>
<organism evidence="1 2">
    <name type="scientific">Gossypium arboreum</name>
    <name type="common">Tree cotton</name>
    <name type="synonym">Gossypium nanking</name>
    <dbReference type="NCBI Taxonomy" id="29729"/>
    <lineage>
        <taxon>Eukaryota</taxon>
        <taxon>Viridiplantae</taxon>
        <taxon>Streptophyta</taxon>
        <taxon>Embryophyta</taxon>
        <taxon>Tracheophyta</taxon>
        <taxon>Spermatophyta</taxon>
        <taxon>Magnoliopsida</taxon>
        <taxon>eudicotyledons</taxon>
        <taxon>Gunneridae</taxon>
        <taxon>Pentapetalae</taxon>
        <taxon>rosids</taxon>
        <taxon>malvids</taxon>
        <taxon>Malvales</taxon>
        <taxon>Malvaceae</taxon>
        <taxon>Malvoideae</taxon>
        <taxon>Gossypium</taxon>
    </lineage>
</organism>
<proteinExistence type="predicted"/>
<dbReference type="EMBL" id="JARKNE010000001">
    <property type="protein sequence ID" value="KAK5847234.1"/>
    <property type="molecule type" value="Genomic_DNA"/>
</dbReference>
<dbReference type="PANTHER" id="PTHR34567">
    <property type="entry name" value="FK506-BINDING-LIKE PROTEIN"/>
    <property type="match status" value="1"/>
</dbReference>
<keyword evidence="2" id="KW-1185">Reference proteome</keyword>
<accession>A0ABR0R7S7</accession>
<evidence type="ECO:0000313" key="1">
    <source>
        <dbReference type="EMBL" id="KAK5847234.1"/>
    </source>
</evidence>
<comment type="caution">
    <text evidence="1">The sequence shown here is derived from an EMBL/GenBank/DDBJ whole genome shotgun (WGS) entry which is preliminary data.</text>
</comment>
<gene>
    <name evidence="1" type="ORF">PVK06_003538</name>
</gene>
<dbReference type="Proteomes" id="UP001358586">
    <property type="component" value="Chromosome 1"/>
</dbReference>
<protein>
    <submittedName>
        <fullName evidence="1">Uncharacterized protein</fullName>
    </submittedName>
</protein>
<dbReference type="PANTHER" id="PTHR34567:SF7">
    <property type="entry name" value="PENTATRICOPEPTIDE REPEAT-CONTAINING-LIKE PROTEIN"/>
    <property type="match status" value="1"/>
</dbReference>
<sequence length="60" mass="7247">MKNLYENNKVVEWDDSTGLVAFQKAKQRFWKFYHVFLARSSCQKSNDIDWNSEIDLELFI</sequence>